<evidence type="ECO:0000256" key="2">
    <source>
        <dbReference type="ARBA" id="ARBA00022692"/>
    </source>
</evidence>
<evidence type="ECO:0000313" key="7">
    <source>
        <dbReference type="EMBL" id="ORX96107.1"/>
    </source>
</evidence>
<feature type="transmembrane region" description="Helical" evidence="5">
    <location>
        <begin position="268"/>
        <end position="291"/>
    </location>
</feature>
<dbReference type="Proteomes" id="UP000193498">
    <property type="component" value="Unassembled WGS sequence"/>
</dbReference>
<dbReference type="PANTHER" id="PTHR23112:SF0">
    <property type="entry name" value="TRANSMEMBRANE PROTEIN 116"/>
    <property type="match status" value="1"/>
</dbReference>
<keyword evidence="8" id="KW-1185">Reference proteome</keyword>
<dbReference type="OrthoDB" id="3251871at2759"/>
<dbReference type="STRING" id="1314790.A0A1Y1YDN6"/>
<dbReference type="GO" id="GO:0007189">
    <property type="term" value="P:adenylate cyclase-activating G protein-coupled receptor signaling pathway"/>
    <property type="evidence" value="ECO:0007669"/>
    <property type="project" value="TreeGrafter"/>
</dbReference>
<evidence type="ECO:0000259" key="6">
    <source>
        <dbReference type="PROSITE" id="PS50261"/>
    </source>
</evidence>
<feature type="transmembrane region" description="Helical" evidence="5">
    <location>
        <begin position="177"/>
        <end position="197"/>
    </location>
</feature>
<evidence type="ECO:0000256" key="4">
    <source>
        <dbReference type="ARBA" id="ARBA00023136"/>
    </source>
</evidence>
<evidence type="ECO:0000256" key="3">
    <source>
        <dbReference type="ARBA" id="ARBA00022989"/>
    </source>
</evidence>
<dbReference type="GO" id="GO:0007166">
    <property type="term" value="P:cell surface receptor signaling pathway"/>
    <property type="evidence" value="ECO:0007669"/>
    <property type="project" value="InterPro"/>
</dbReference>
<dbReference type="EMBL" id="MCFE01000161">
    <property type="protein sequence ID" value="ORX96107.1"/>
    <property type="molecule type" value="Genomic_DNA"/>
</dbReference>
<keyword evidence="3 5" id="KW-1133">Transmembrane helix</keyword>
<dbReference type="InParanoid" id="A0A1Y1YDN6"/>
<gene>
    <name evidence="7" type="ORF">K493DRAFT_337068</name>
</gene>
<protein>
    <recommendedName>
        <fullName evidence="6">G-protein coupled receptors family 2 profile 2 domain-containing protein</fullName>
    </recommendedName>
</protein>
<dbReference type="GO" id="GO:0005886">
    <property type="term" value="C:plasma membrane"/>
    <property type="evidence" value="ECO:0007669"/>
    <property type="project" value="TreeGrafter"/>
</dbReference>
<evidence type="ECO:0000256" key="5">
    <source>
        <dbReference type="SAM" id="Phobius"/>
    </source>
</evidence>
<keyword evidence="2 5" id="KW-0812">Transmembrane</keyword>
<feature type="transmembrane region" description="Helical" evidence="5">
    <location>
        <begin position="128"/>
        <end position="147"/>
    </location>
</feature>
<feature type="transmembrane region" description="Helical" evidence="5">
    <location>
        <begin position="58"/>
        <end position="78"/>
    </location>
</feature>
<feature type="domain" description="G-protein coupled receptors family 2 profile 2" evidence="6">
    <location>
        <begin position="18"/>
        <end position="293"/>
    </location>
</feature>
<reference evidence="7 8" key="1">
    <citation type="submission" date="2016-07" db="EMBL/GenBank/DDBJ databases">
        <title>Pervasive Adenine N6-methylation of Active Genes in Fungi.</title>
        <authorList>
            <consortium name="DOE Joint Genome Institute"/>
            <person name="Mondo S.J."/>
            <person name="Dannebaum R.O."/>
            <person name="Kuo R.C."/>
            <person name="Labutti K."/>
            <person name="Haridas S."/>
            <person name="Kuo A."/>
            <person name="Salamov A."/>
            <person name="Ahrendt S.R."/>
            <person name="Lipzen A."/>
            <person name="Sullivan W."/>
            <person name="Andreopoulos W.B."/>
            <person name="Clum A."/>
            <person name="Lindquist E."/>
            <person name="Daum C."/>
            <person name="Ramamoorthy G.K."/>
            <person name="Gryganskyi A."/>
            <person name="Culley D."/>
            <person name="Magnuson J.K."/>
            <person name="James T.Y."/>
            <person name="O'Malley M.A."/>
            <person name="Stajich J.E."/>
            <person name="Spatafora J.W."/>
            <person name="Visel A."/>
            <person name="Grigoriev I.V."/>
        </authorList>
    </citation>
    <scope>NUCLEOTIDE SEQUENCE [LARGE SCALE GENOMIC DNA]</scope>
    <source>
        <strain evidence="7 8">CBS 931.73</strain>
    </source>
</reference>
<dbReference type="Gene3D" id="1.20.1070.10">
    <property type="entry name" value="Rhodopsin 7-helix transmembrane proteins"/>
    <property type="match status" value="1"/>
</dbReference>
<dbReference type="AlphaFoldDB" id="A0A1Y1YDN6"/>
<dbReference type="PROSITE" id="PS50261">
    <property type="entry name" value="G_PROTEIN_RECEP_F2_4"/>
    <property type="match status" value="1"/>
</dbReference>
<sequence length="419" mass="48102">MLTSAPVFSNVNSQYGSVFTAAIAAHSISIICSAIVFLILVGLRYYDRHLVDRVSLRLNKWVALVDIGYCSAQILNIQNNNDTVWCILSVWLLIWFTLLYLFLNTMIAFNLQIVFVHGKSNTSTYVKYYYMTSLFLSLLISITPFFGRKYGFYSVSGTCWWTNGYTSKTILWEWMTYLGWIVISVLYCIIAISLVTYKLIKESRLIRAHIHHTANQELGSEWQGKTNIDKDILKAVRRIILYPMIPIFTQGINIVQEMDIYIHRRANFSLFFLAYFAGSLQGTLNAIVLLFDPAVVHAWQRIRADLTDRYVHSVTSSDSLEVGITSWKPKILFWCITRCLLTNNASSAENRASERPYLVHLNQAINSDMSLSIAGAEERRYDVYSVNHQNSEANKVEICSERKSTSHSERFPKDTSLYL</sequence>
<dbReference type="PANTHER" id="PTHR23112">
    <property type="entry name" value="G PROTEIN-COUPLED RECEPTOR 157-RELATED"/>
    <property type="match status" value="1"/>
</dbReference>
<evidence type="ECO:0000256" key="1">
    <source>
        <dbReference type="ARBA" id="ARBA00004141"/>
    </source>
</evidence>
<name>A0A1Y1YDN6_9FUNG</name>
<keyword evidence="4 5" id="KW-0472">Membrane</keyword>
<proteinExistence type="predicted"/>
<evidence type="ECO:0000313" key="8">
    <source>
        <dbReference type="Proteomes" id="UP000193498"/>
    </source>
</evidence>
<comment type="caution">
    <text evidence="7">The sequence shown here is derived from an EMBL/GenBank/DDBJ whole genome shotgun (WGS) entry which is preliminary data.</text>
</comment>
<accession>A0A1Y1YDN6</accession>
<feature type="transmembrane region" description="Helical" evidence="5">
    <location>
        <begin position="90"/>
        <end position="116"/>
    </location>
</feature>
<organism evidence="7 8">
    <name type="scientific">Basidiobolus meristosporus CBS 931.73</name>
    <dbReference type="NCBI Taxonomy" id="1314790"/>
    <lineage>
        <taxon>Eukaryota</taxon>
        <taxon>Fungi</taxon>
        <taxon>Fungi incertae sedis</taxon>
        <taxon>Zoopagomycota</taxon>
        <taxon>Entomophthoromycotina</taxon>
        <taxon>Basidiobolomycetes</taxon>
        <taxon>Basidiobolales</taxon>
        <taxon>Basidiobolaceae</taxon>
        <taxon>Basidiobolus</taxon>
    </lineage>
</organism>
<feature type="transmembrane region" description="Helical" evidence="5">
    <location>
        <begin position="20"/>
        <end position="46"/>
    </location>
</feature>
<dbReference type="InterPro" id="IPR017981">
    <property type="entry name" value="GPCR_2-like_7TM"/>
</dbReference>
<dbReference type="GO" id="GO:0004930">
    <property type="term" value="F:G protein-coupled receptor activity"/>
    <property type="evidence" value="ECO:0007669"/>
    <property type="project" value="TreeGrafter"/>
</dbReference>
<comment type="subcellular location">
    <subcellularLocation>
        <location evidence="1">Membrane</location>
        <topology evidence="1">Multi-pass membrane protein</topology>
    </subcellularLocation>
</comment>